<protein>
    <submittedName>
        <fullName evidence="2">Uncharacterized protein</fullName>
    </submittedName>
</protein>
<feature type="coiled-coil region" evidence="1">
    <location>
        <begin position="74"/>
        <end position="143"/>
    </location>
</feature>
<dbReference type="Proteomes" id="UP000439903">
    <property type="component" value="Unassembled WGS sequence"/>
</dbReference>
<evidence type="ECO:0000313" key="3">
    <source>
        <dbReference type="Proteomes" id="UP000439903"/>
    </source>
</evidence>
<sequence>MDIIEENINNQLMEEDEEENIDNQLIEDEEENIDNQLIEKYDKETTGSKVIQKLDLLIQYYSELENILESLHEYNACEKHYNQFKEKLEKLTNQLKECEQQRLFDINLIKELETNNNNLKTENNQLMVKINQLINENNQLKEIINFNFNDQQIHNQERFSLENLLLYTPLDWLSKRNPVIVEFIKTISCNKNETQLIGEKLFKCAIAIDAIYGTRNLKYVSAINLAALAIKYTFARSKSIIDIDNHIISSGSYSKFIK</sequence>
<keyword evidence="1" id="KW-0175">Coiled coil</keyword>
<dbReference type="AlphaFoldDB" id="A0A8H4ENZ0"/>
<keyword evidence="3" id="KW-1185">Reference proteome</keyword>
<evidence type="ECO:0000256" key="1">
    <source>
        <dbReference type="SAM" id="Coils"/>
    </source>
</evidence>
<reference evidence="2 3" key="1">
    <citation type="journal article" date="2019" name="Environ. Microbiol.">
        <title>At the nexus of three kingdoms: the genome of the mycorrhizal fungus Gigaspora margarita provides insights into plant, endobacterial and fungal interactions.</title>
        <authorList>
            <person name="Venice F."/>
            <person name="Ghignone S."/>
            <person name="Salvioli di Fossalunga A."/>
            <person name="Amselem J."/>
            <person name="Novero M."/>
            <person name="Xianan X."/>
            <person name="Sedzielewska Toro K."/>
            <person name="Morin E."/>
            <person name="Lipzen A."/>
            <person name="Grigoriev I.V."/>
            <person name="Henrissat B."/>
            <person name="Martin F.M."/>
            <person name="Bonfante P."/>
        </authorList>
    </citation>
    <scope>NUCLEOTIDE SEQUENCE [LARGE SCALE GENOMIC DNA]</scope>
    <source>
        <strain evidence="2 3">BEG34</strain>
    </source>
</reference>
<proteinExistence type="predicted"/>
<gene>
    <name evidence="2" type="ORF">F8M41_014450</name>
</gene>
<accession>A0A8H4ENZ0</accession>
<organism evidence="2 3">
    <name type="scientific">Gigaspora margarita</name>
    <dbReference type="NCBI Taxonomy" id="4874"/>
    <lineage>
        <taxon>Eukaryota</taxon>
        <taxon>Fungi</taxon>
        <taxon>Fungi incertae sedis</taxon>
        <taxon>Mucoromycota</taxon>
        <taxon>Glomeromycotina</taxon>
        <taxon>Glomeromycetes</taxon>
        <taxon>Diversisporales</taxon>
        <taxon>Gigasporaceae</taxon>
        <taxon>Gigaspora</taxon>
    </lineage>
</organism>
<name>A0A8H4ENZ0_GIGMA</name>
<evidence type="ECO:0000313" key="2">
    <source>
        <dbReference type="EMBL" id="KAF0525573.1"/>
    </source>
</evidence>
<comment type="caution">
    <text evidence="2">The sequence shown here is derived from an EMBL/GenBank/DDBJ whole genome shotgun (WGS) entry which is preliminary data.</text>
</comment>
<dbReference type="EMBL" id="WTPW01000298">
    <property type="protein sequence ID" value="KAF0525573.1"/>
    <property type="molecule type" value="Genomic_DNA"/>
</dbReference>